<dbReference type="Proteomes" id="UP001194468">
    <property type="component" value="Unassembled WGS sequence"/>
</dbReference>
<reference evidence="2" key="1">
    <citation type="submission" date="2019-10" db="EMBL/GenBank/DDBJ databases">
        <authorList>
            <consortium name="DOE Joint Genome Institute"/>
            <person name="Kuo A."/>
            <person name="Miyauchi S."/>
            <person name="Kiss E."/>
            <person name="Drula E."/>
            <person name="Kohler A."/>
            <person name="Sanchez-Garcia M."/>
            <person name="Andreopoulos B."/>
            <person name="Barry K.W."/>
            <person name="Bonito G."/>
            <person name="Buee M."/>
            <person name="Carver A."/>
            <person name="Chen C."/>
            <person name="Cichocki N."/>
            <person name="Clum A."/>
            <person name="Culley D."/>
            <person name="Crous P.W."/>
            <person name="Fauchery L."/>
            <person name="Girlanda M."/>
            <person name="Hayes R."/>
            <person name="Keri Z."/>
            <person name="LaButti K."/>
            <person name="Lipzen A."/>
            <person name="Lombard V."/>
            <person name="Magnuson J."/>
            <person name="Maillard F."/>
            <person name="Morin E."/>
            <person name="Murat C."/>
            <person name="Nolan M."/>
            <person name="Ohm R."/>
            <person name="Pangilinan J."/>
            <person name="Pereira M."/>
            <person name="Perotto S."/>
            <person name="Peter M."/>
            <person name="Riley R."/>
            <person name="Sitrit Y."/>
            <person name="Stielow B."/>
            <person name="Szollosi G."/>
            <person name="Zifcakova L."/>
            <person name="Stursova M."/>
            <person name="Spatafora J.W."/>
            <person name="Tedersoo L."/>
            <person name="Vaario L.-M."/>
            <person name="Yamada A."/>
            <person name="Yan M."/>
            <person name="Wang P."/>
            <person name="Xu J."/>
            <person name="Bruns T."/>
            <person name="Baldrian P."/>
            <person name="Vilgalys R."/>
            <person name="Henrissat B."/>
            <person name="Grigoriev I.V."/>
            <person name="Hibbett D."/>
            <person name="Nagy L.G."/>
            <person name="Martin F.M."/>
        </authorList>
    </citation>
    <scope>NUCLEOTIDE SEQUENCE</scope>
    <source>
        <strain evidence="2">BED1</strain>
    </source>
</reference>
<evidence type="ECO:0000256" key="1">
    <source>
        <dbReference type="SAM" id="MobiDB-lite"/>
    </source>
</evidence>
<feature type="region of interest" description="Disordered" evidence="1">
    <location>
        <begin position="421"/>
        <end position="465"/>
    </location>
</feature>
<feature type="compositionally biased region" description="Polar residues" evidence="1">
    <location>
        <begin position="425"/>
        <end position="443"/>
    </location>
</feature>
<proteinExistence type="predicted"/>
<evidence type="ECO:0000313" key="2">
    <source>
        <dbReference type="EMBL" id="KAF8420573.1"/>
    </source>
</evidence>
<comment type="caution">
    <text evidence="2">The sequence shown here is derived from an EMBL/GenBank/DDBJ whole genome shotgun (WGS) entry which is preliminary data.</text>
</comment>
<name>A0AAD4BD25_BOLED</name>
<evidence type="ECO:0000313" key="3">
    <source>
        <dbReference type="Proteomes" id="UP001194468"/>
    </source>
</evidence>
<feature type="region of interest" description="Disordered" evidence="1">
    <location>
        <begin position="604"/>
        <end position="649"/>
    </location>
</feature>
<dbReference type="EMBL" id="WHUW01000155">
    <property type="protein sequence ID" value="KAF8420573.1"/>
    <property type="molecule type" value="Genomic_DNA"/>
</dbReference>
<sequence length="712" mass="79180">MSFPPHEVYSRCLLGAHFGYPLWTPQLKTQLCESYQLEGLKIGDVGIVSPKNGSFDVLFNITLPRDEQPYPELVREGFTPVTLDRQRDLDTQPNAVSPTHGVFPRASVQLVSAQVHNRDQRPSKADYEFSLSMGDGAVLVLPEGAESCDLHNEKTFLGEAIRHGVDWYECATEKAGRLINNDSLYLITGFHKARSWSLGATDQSCSIQNPRSLKFEVGQIHNNSVTAWAYRWAAVQGFMGRVGPESPYGIPNCIIDERRRGVNQTVFIRGFRITVNKLLFLKTVYVETPQGTFGGLGTYVNNLLWGRPSELTQSSGTHAATDNEVDQDFSIHHSRLYTDTRMTINRVPDISQTFHPGDLINQYMLKKEPHAKVALTHDSLWIGMLQMELLELADFSREKRLEEVLSRNYRIIEEDGKCRIPSREALQSSPHKYPGSTSPSSVLTDRIQEPGVSDGDSLGDNFPGVSDDVWKDFPRQRPIFANPPERLPTPDLNTATESDNPYNVHIHFSASMEEEFHGMGIRVVDDNDELGELDAIAPGAWDVPTAAATRETTTASGWDDTLEEGNWKQNQERTTKPILCNAHGIICKKGICAEYARQLRLTERTKEAEERKAAGANKGKKGGRSGKGRGAGKNETSDKSTTSNSFCGPGARVNTDWRVALPNNDFADAIENISKPQSVIEYSQLQEAMSSDHTLVYNNFVSSLDSSPSETA</sequence>
<reference evidence="2" key="2">
    <citation type="journal article" date="2020" name="Nat. Commun.">
        <title>Large-scale genome sequencing of mycorrhizal fungi provides insights into the early evolution of symbiotic traits.</title>
        <authorList>
            <person name="Miyauchi S."/>
            <person name="Kiss E."/>
            <person name="Kuo A."/>
            <person name="Drula E."/>
            <person name="Kohler A."/>
            <person name="Sanchez-Garcia M."/>
            <person name="Morin E."/>
            <person name="Andreopoulos B."/>
            <person name="Barry K.W."/>
            <person name="Bonito G."/>
            <person name="Buee M."/>
            <person name="Carver A."/>
            <person name="Chen C."/>
            <person name="Cichocki N."/>
            <person name="Clum A."/>
            <person name="Culley D."/>
            <person name="Crous P.W."/>
            <person name="Fauchery L."/>
            <person name="Girlanda M."/>
            <person name="Hayes R.D."/>
            <person name="Keri Z."/>
            <person name="LaButti K."/>
            <person name="Lipzen A."/>
            <person name="Lombard V."/>
            <person name="Magnuson J."/>
            <person name="Maillard F."/>
            <person name="Murat C."/>
            <person name="Nolan M."/>
            <person name="Ohm R.A."/>
            <person name="Pangilinan J."/>
            <person name="Pereira M.F."/>
            <person name="Perotto S."/>
            <person name="Peter M."/>
            <person name="Pfister S."/>
            <person name="Riley R."/>
            <person name="Sitrit Y."/>
            <person name="Stielow J.B."/>
            <person name="Szollosi G."/>
            <person name="Zifcakova L."/>
            <person name="Stursova M."/>
            <person name="Spatafora J.W."/>
            <person name="Tedersoo L."/>
            <person name="Vaario L.M."/>
            <person name="Yamada A."/>
            <person name="Yan M."/>
            <person name="Wang P."/>
            <person name="Xu J."/>
            <person name="Bruns T."/>
            <person name="Baldrian P."/>
            <person name="Vilgalys R."/>
            <person name="Dunand C."/>
            <person name="Henrissat B."/>
            <person name="Grigoriev I.V."/>
            <person name="Hibbett D."/>
            <person name="Nagy L.G."/>
            <person name="Martin F.M."/>
        </authorList>
    </citation>
    <scope>NUCLEOTIDE SEQUENCE</scope>
    <source>
        <strain evidence="2">BED1</strain>
    </source>
</reference>
<gene>
    <name evidence="2" type="ORF">L210DRAFT_3654826</name>
</gene>
<accession>A0AAD4BD25</accession>
<protein>
    <submittedName>
        <fullName evidence="2">Uncharacterized protein</fullName>
    </submittedName>
</protein>
<keyword evidence="3" id="KW-1185">Reference proteome</keyword>
<organism evidence="2 3">
    <name type="scientific">Boletus edulis BED1</name>
    <dbReference type="NCBI Taxonomy" id="1328754"/>
    <lineage>
        <taxon>Eukaryota</taxon>
        <taxon>Fungi</taxon>
        <taxon>Dikarya</taxon>
        <taxon>Basidiomycota</taxon>
        <taxon>Agaricomycotina</taxon>
        <taxon>Agaricomycetes</taxon>
        <taxon>Agaricomycetidae</taxon>
        <taxon>Boletales</taxon>
        <taxon>Boletineae</taxon>
        <taxon>Boletaceae</taxon>
        <taxon>Boletoideae</taxon>
        <taxon>Boletus</taxon>
    </lineage>
</organism>
<dbReference type="AlphaFoldDB" id="A0AAD4BD25"/>
<feature type="compositionally biased region" description="Basic and acidic residues" evidence="1">
    <location>
        <begin position="604"/>
        <end position="613"/>
    </location>
</feature>
<feature type="compositionally biased region" description="Basic residues" evidence="1">
    <location>
        <begin position="618"/>
        <end position="627"/>
    </location>
</feature>